<dbReference type="Proteomes" id="UP000595224">
    <property type="component" value="Chromosome"/>
</dbReference>
<sequence>MEIHSYFMSGKQDDKAFEYYKMRINFNESLRSQKLFDLEVNNEKKALKDNSSLGLYSINSSYAEENSRKLIELRRNMYIQNAVTLGVPKDIIAEIFGLNIPDTGKKDEKTYGMV</sequence>
<name>A0A7T3RCZ5_9SPIR</name>
<dbReference type="AlphaFoldDB" id="A0A7T3RCZ5"/>
<keyword evidence="2" id="KW-1185">Reference proteome</keyword>
<evidence type="ECO:0000313" key="1">
    <source>
        <dbReference type="EMBL" id="QQA00832.1"/>
    </source>
</evidence>
<protein>
    <submittedName>
        <fullName evidence="1">Uncharacterized protein</fullName>
    </submittedName>
</protein>
<reference evidence="1 2" key="1">
    <citation type="submission" date="2020-11" db="EMBL/GenBank/DDBJ databases">
        <title>Treponema Peruensis nv. sp., first commensal Treponema isolated from human feces.</title>
        <authorList>
            <person name="Belkhou C."/>
            <person name="Raes J."/>
        </authorList>
    </citation>
    <scope>NUCLEOTIDE SEQUENCE [LARGE SCALE GENOMIC DNA]</scope>
    <source>
        <strain evidence="1 2">RCC2812</strain>
    </source>
</reference>
<accession>A0A7T3RCZ5</accession>
<organism evidence="1 2">
    <name type="scientific">Treponema peruense</name>
    <dbReference type="NCBI Taxonomy" id="2787628"/>
    <lineage>
        <taxon>Bacteria</taxon>
        <taxon>Pseudomonadati</taxon>
        <taxon>Spirochaetota</taxon>
        <taxon>Spirochaetia</taxon>
        <taxon>Spirochaetales</taxon>
        <taxon>Treponemataceae</taxon>
        <taxon>Treponema</taxon>
    </lineage>
</organism>
<dbReference type="KEGG" id="tper:IWA51_11340"/>
<gene>
    <name evidence="1" type="ORF">IWA51_11340</name>
</gene>
<evidence type="ECO:0000313" key="2">
    <source>
        <dbReference type="Proteomes" id="UP000595224"/>
    </source>
</evidence>
<proteinExistence type="predicted"/>
<dbReference type="EMBL" id="CP064936">
    <property type="protein sequence ID" value="QQA00832.1"/>
    <property type="molecule type" value="Genomic_DNA"/>
</dbReference>